<dbReference type="EMBL" id="BPQB01000104">
    <property type="protein sequence ID" value="GJE99231.1"/>
    <property type="molecule type" value="Genomic_DNA"/>
</dbReference>
<dbReference type="SUPFAM" id="SSF144232">
    <property type="entry name" value="HIT/MYND zinc finger-like"/>
    <property type="match status" value="1"/>
</dbReference>
<evidence type="ECO:0000256" key="4">
    <source>
        <dbReference type="PROSITE-ProRule" id="PRU00134"/>
    </source>
</evidence>
<evidence type="ECO:0000259" key="6">
    <source>
        <dbReference type="PROSITE" id="PS50865"/>
    </source>
</evidence>
<evidence type="ECO:0000256" key="1">
    <source>
        <dbReference type="ARBA" id="ARBA00022723"/>
    </source>
</evidence>
<evidence type="ECO:0000256" key="3">
    <source>
        <dbReference type="ARBA" id="ARBA00022833"/>
    </source>
</evidence>
<dbReference type="InterPro" id="IPR002893">
    <property type="entry name" value="Znf_MYND"/>
</dbReference>
<protein>
    <submittedName>
        <fullName evidence="7">Zinc finger MYND domain-containing protein</fullName>
    </submittedName>
</protein>
<keyword evidence="1" id="KW-0479">Metal-binding</keyword>
<dbReference type="Pfam" id="PF01753">
    <property type="entry name" value="zf-MYND"/>
    <property type="match status" value="1"/>
</dbReference>
<evidence type="ECO:0000313" key="7">
    <source>
        <dbReference type="EMBL" id="GJE99231.1"/>
    </source>
</evidence>
<sequence length="263" mass="29795">MNAQLSSNAQLASIFLQSGFPPNGADVDLVAATKHVDSDYQPDMRRQTHGAPPASPNTCSRYGQPGCPSVADTALHRCSKCSRSYYCCTKCQRLDWPRHKKHCVSPSNESITPSVLLNAARRFGEDNELIQILAGFAVIFLGAEHNRGLGLQRTIIVYCTTFPNIANEAQRVLQLHRVSFERRDEDLKDVFYEAATGNDAFYITFKFWSRDNEYEYSTRVNINHNDISNASRRFQECPIFLLVSLNRMIWNDVHNVYGLRIPA</sequence>
<dbReference type="Gene3D" id="6.10.140.2220">
    <property type="match status" value="1"/>
</dbReference>
<organism evidence="7 8">
    <name type="scientific">Phanerochaete sordida</name>
    <dbReference type="NCBI Taxonomy" id="48140"/>
    <lineage>
        <taxon>Eukaryota</taxon>
        <taxon>Fungi</taxon>
        <taxon>Dikarya</taxon>
        <taxon>Basidiomycota</taxon>
        <taxon>Agaricomycotina</taxon>
        <taxon>Agaricomycetes</taxon>
        <taxon>Polyporales</taxon>
        <taxon>Phanerochaetaceae</taxon>
        <taxon>Phanerochaete</taxon>
    </lineage>
</organism>
<dbReference type="Proteomes" id="UP000703269">
    <property type="component" value="Unassembled WGS sequence"/>
</dbReference>
<dbReference type="GO" id="GO:0008270">
    <property type="term" value="F:zinc ion binding"/>
    <property type="evidence" value="ECO:0007669"/>
    <property type="project" value="UniProtKB-KW"/>
</dbReference>
<keyword evidence="8" id="KW-1185">Reference proteome</keyword>
<dbReference type="PROSITE" id="PS50865">
    <property type="entry name" value="ZF_MYND_2"/>
    <property type="match status" value="1"/>
</dbReference>
<keyword evidence="2 4" id="KW-0863">Zinc-finger</keyword>
<feature type="region of interest" description="Disordered" evidence="5">
    <location>
        <begin position="40"/>
        <end position="59"/>
    </location>
</feature>
<proteinExistence type="predicted"/>
<feature type="domain" description="MYND-type" evidence="6">
    <location>
        <begin position="64"/>
        <end position="103"/>
    </location>
</feature>
<dbReference type="AlphaFoldDB" id="A0A9P3GQC4"/>
<reference evidence="7 8" key="1">
    <citation type="submission" date="2021-08" db="EMBL/GenBank/DDBJ databases">
        <title>Draft Genome Sequence of Phanerochaete sordida strain YK-624.</title>
        <authorList>
            <person name="Mori T."/>
            <person name="Dohra H."/>
            <person name="Suzuki T."/>
            <person name="Kawagishi H."/>
            <person name="Hirai H."/>
        </authorList>
    </citation>
    <scope>NUCLEOTIDE SEQUENCE [LARGE SCALE GENOMIC DNA]</scope>
    <source>
        <strain evidence="7 8">YK-624</strain>
    </source>
</reference>
<comment type="caution">
    <text evidence="7">The sequence shown here is derived from an EMBL/GenBank/DDBJ whole genome shotgun (WGS) entry which is preliminary data.</text>
</comment>
<evidence type="ECO:0000256" key="5">
    <source>
        <dbReference type="SAM" id="MobiDB-lite"/>
    </source>
</evidence>
<keyword evidence="3" id="KW-0862">Zinc</keyword>
<evidence type="ECO:0000256" key="2">
    <source>
        <dbReference type="ARBA" id="ARBA00022771"/>
    </source>
</evidence>
<name>A0A9P3GQC4_9APHY</name>
<evidence type="ECO:0000313" key="8">
    <source>
        <dbReference type="Proteomes" id="UP000703269"/>
    </source>
</evidence>
<gene>
    <name evidence="7" type="ORF">PsYK624_154810</name>
</gene>
<accession>A0A9P3GQC4</accession>